<keyword evidence="4 7" id="KW-0808">Transferase</keyword>
<dbReference type="Gene3D" id="3.40.50.150">
    <property type="entry name" value="Vaccinia Virus protein VP39"/>
    <property type="match status" value="1"/>
</dbReference>
<keyword evidence="5 6" id="KW-0949">S-adenosyl-L-methionine</keyword>
<dbReference type="PANTHER" id="PTHR43619">
    <property type="entry name" value="S-ADENOSYL-L-METHIONINE-DEPENDENT METHYLTRANSFERASE YKTD-RELATED"/>
    <property type="match status" value="1"/>
</dbReference>
<evidence type="ECO:0000256" key="3">
    <source>
        <dbReference type="ARBA" id="ARBA00022603"/>
    </source>
</evidence>
<accession>A0A1H3RD02</accession>
<evidence type="ECO:0000256" key="1">
    <source>
        <dbReference type="ARBA" id="ARBA00003907"/>
    </source>
</evidence>
<dbReference type="RefSeq" id="WP_090793638.1">
    <property type="nucleotide sequence ID" value="NZ_BOND01000008.1"/>
</dbReference>
<organism evidence="7 8">
    <name type="scientific">Asanoa ishikariensis</name>
    <dbReference type="NCBI Taxonomy" id="137265"/>
    <lineage>
        <taxon>Bacteria</taxon>
        <taxon>Bacillati</taxon>
        <taxon>Actinomycetota</taxon>
        <taxon>Actinomycetes</taxon>
        <taxon>Micromonosporales</taxon>
        <taxon>Micromonosporaceae</taxon>
        <taxon>Asanoa</taxon>
    </lineage>
</organism>
<dbReference type="STRING" id="137265.SAMN05421684_3684"/>
<dbReference type="EC" id="2.1.1.-" evidence="6"/>
<evidence type="ECO:0000256" key="6">
    <source>
        <dbReference type="RuleBase" id="RU362030"/>
    </source>
</evidence>
<dbReference type="SUPFAM" id="SSF53335">
    <property type="entry name" value="S-adenosyl-L-methionine-dependent methyltransferases"/>
    <property type="match status" value="1"/>
</dbReference>
<dbReference type="InterPro" id="IPR007213">
    <property type="entry name" value="Ppm1/Ppm2/Tcmp"/>
</dbReference>
<dbReference type="OrthoDB" id="9806164at2"/>
<evidence type="ECO:0000256" key="5">
    <source>
        <dbReference type="ARBA" id="ARBA00022691"/>
    </source>
</evidence>
<evidence type="ECO:0000313" key="7">
    <source>
        <dbReference type="EMBL" id="SDZ23098.1"/>
    </source>
</evidence>
<evidence type="ECO:0000256" key="2">
    <source>
        <dbReference type="ARBA" id="ARBA00008138"/>
    </source>
</evidence>
<comment type="similarity">
    <text evidence="2 6">Belongs to the UPF0677 family.</text>
</comment>
<dbReference type="Pfam" id="PF04072">
    <property type="entry name" value="LCM"/>
    <property type="match status" value="1"/>
</dbReference>
<sequence length="290" mass="31587">MAETPRASRTAVLVCQGRAAAHGLVAPDRFSDPTALALLRADEREAVVWVRDGRAPKEWRTRVAFETVKAITELMVPRSVAIDDAVRARLGQQVVILGAGLDGRAWRMPELAGVEVFEVDQPASQQDKRSRAAVLSGRPPTYVPVDFRTDDLSRTLAAAGHLGDRPTTWIWEGVVPYLTPAEVEATVAAVAACSARGSRLVVNFQLPVPFLKLGSLVGRALSRSAGQTSVFTREPWRSTWTPSAMADLLARHDFTVTTDQNVLDVAESLPVPIWHRRSLAQSQVQVADRG</sequence>
<keyword evidence="3 6" id="KW-0489">Methyltransferase</keyword>
<dbReference type="GO" id="GO:0032259">
    <property type="term" value="P:methylation"/>
    <property type="evidence" value="ECO:0007669"/>
    <property type="project" value="UniProtKB-KW"/>
</dbReference>
<comment type="function">
    <text evidence="1 6">Exhibits S-adenosyl-L-methionine-dependent methyltransferase activity.</text>
</comment>
<dbReference type="AlphaFoldDB" id="A0A1H3RD02"/>
<dbReference type="GO" id="GO:0008168">
    <property type="term" value="F:methyltransferase activity"/>
    <property type="evidence" value="ECO:0007669"/>
    <property type="project" value="UniProtKB-UniRule"/>
</dbReference>
<reference evidence="8" key="1">
    <citation type="submission" date="2016-10" db="EMBL/GenBank/DDBJ databases">
        <authorList>
            <person name="Varghese N."/>
            <person name="Submissions S."/>
        </authorList>
    </citation>
    <scope>NUCLEOTIDE SEQUENCE [LARGE SCALE GENOMIC DNA]</scope>
    <source>
        <strain evidence="8">DSM 44718</strain>
    </source>
</reference>
<protein>
    <recommendedName>
        <fullName evidence="6">S-adenosyl-L-methionine-dependent methyltransferase</fullName>
        <ecNumber evidence="6">2.1.1.-</ecNumber>
    </recommendedName>
</protein>
<proteinExistence type="inferred from homology"/>
<dbReference type="EMBL" id="FNQB01000002">
    <property type="protein sequence ID" value="SDZ23098.1"/>
    <property type="molecule type" value="Genomic_DNA"/>
</dbReference>
<name>A0A1H3RD02_9ACTN</name>
<evidence type="ECO:0000313" key="8">
    <source>
        <dbReference type="Proteomes" id="UP000199632"/>
    </source>
</evidence>
<keyword evidence="8" id="KW-1185">Reference proteome</keyword>
<gene>
    <name evidence="7" type="ORF">SAMN05421684_3684</name>
</gene>
<dbReference type="NCBIfam" id="TIGR00027">
    <property type="entry name" value="mthyl_TIGR00027"/>
    <property type="match status" value="1"/>
</dbReference>
<evidence type="ECO:0000256" key="4">
    <source>
        <dbReference type="ARBA" id="ARBA00022679"/>
    </source>
</evidence>
<dbReference type="InterPro" id="IPR011610">
    <property type="entry name" value="SAM_mthyl_Trfase_ML2640-like"/>
</dbReference>
<dbReference type="Proteomes" id="UP000199632">
    <property type="component" value="Unassembled WGS sequence"/>
</dbReference>
<dbReference type="InterPro" id="IPR029063">
    <property type="entry name" value="SAM-dependent_MTases_sf"/>
</dbReference>
<dbReference type="PANTHER" id="PTHR43619:SF2">
    <property type="entry name" value="S-ADENOSYL-L-METHIONINE-DEPENDENT METHYLTRANSFERASES SUPERFAMILY PROTEIN"/>
    <property type="match status" value="1"/>
</dbReference>